<dbReference type="PIRSF" id="PIRSF002764">
    <property type="entry name" value="CcmB"/>
    <property type="match status" value="1"/>
</dbReference>
<organism evidence="14 15">
    <name type="scientific">Cardiobacterium hominis</name>
    <dbReference type="NCBI Taxonomy" id="2718"/>
    <lineage>
        <taxon>Bacteria</taxon>
        <taxon>Pseudomonadati</taxon>
        <taxon>Pseudomonadota</taxon>
        <taxon>Gammaproteobacteria</taxon>
        <taxon>Cardiobacteriales</taxon>
        <taxon>Cardiobacteriaceae</taxon>
        <taxon>Cardiobacterium</taxon>
    </lineage>
</organism>
<feature type="transmembrane region" description="Helical" evidence="13">
    <location>
        <begin position="192"/>
        <end position="214"/>
    </location>
</feature>
<dbReference type="GO" id="GO:1903607">
    <property type="term" value="P:cytochrome c biosynthetic process"/>
    <property type="evidence" value="ECO:0007669"/>
    <property type="project" value="TreeGrafter"/>
</dbReference>
<dbReference type="InterPro" id="IPR026031">
    <property type="entry name" value="Cyt_c_CcmB_bac"/>
</dbReference>
<protein>
    <recommendedName>
        <fullName evidence="4 12">Heme exporter protein B</fullName>
    </recommendedName>
</protein>
<keyword evidence="6 12" id="KW-1003">Cell membrane</keyword>
<evidence type="ECO:0000313" key="14">
    <source>
        <dbReference type="EMBL" id="SAM69004.1"/>
    </source>
</evidence>
<evidence type="ECO:0000256" key="6">
    <source>
        <dbReference type="ARBA" id="ARBA00022475"/>
    </source>
</evidence>
<accession>A0A1C3H613</accession>
<keyword evidence="10 13" id="KW-1133">Transmembrane helix</keyword>
<reference evidence="15" key="1">
    <citation type="submission" date="2016-04" db="EMBL/GenBank/DDBJ databases">
        <authorList>
            <person name="Tagini F."/>
        </authorList>
    </citation>
    <scope>NUCLEOTIDE SEQUENCE [LARGE SCALE GENOMIC DNA]</scope>
    <source>
        <strain evidence="15">CHUV0807</strain>
    </source>
</reference>
<evidence type="ECO:0000256" key="10">
    <source>
        <dbReference type="ARBA" id="ARBA00022989"/>
    </source>
</evidence>
<dbReference type="InterPro" id="IPR003544">
    <property type="entry name" value="Cyt_c_biogenesis_CcmB"/>
</dbReference>
<dbReference type="GO" id="GO:0005886">
    <property type="term" value="C:plasma membrane"/>
    <property type="evidence" value="ECO:0007669"/>
    <property type="project" value="UniProtKB-SubCell"/>
</dbReference>
<feature type="transmembrane region" description="Helical" evidence="13">
    <location>
        <begin position="99"/>
        <end position="122"/>
    </location>
</feature>
<dbReference type="Pfam" id="PF03379">
    <property type="entry name" value="CcmB"/>
    <property type="match status" value="1"/>
</dbReference>
<evidence type="ECO:0000256" key="12">
    <source>
        <dbReference type="PIRNR" id="PIRNR002764"/>
    </source>
</evidence>
<dbReference type="PANTHER" id="PTHR30070">
    <property type="entry name" value="HEME EXPORTER PROTEIN B"/>
    <property type="match status" value="1"/>
</dbReference>
<keyword evidence="5 12" id="KW-0813">Transport</keyword>
<comment type="similarity">
    <text evidence="3 12">Belongs to the CcmB/CycW/HelB family.</text>
</comment>
<comment type="function">
    <text evidence="1 12">Required for the export of heme to the periplasm for the biogenesis of c-type cytochromes.</text>
</comment>
<evidence type="ECO:0000256" key="11">
    <source>
        <dbReference type="ARBA" id="ARBA00023136"/>
    </source>
</evidence>
<feature type="transmembrane region" description="Helical" evidence="13">
    <location>
        <begin position="44"/>
        <end position="64"/>
    </location>
</feature>
<evidence type="ECO:0000256" key="5">
    <source>
        <dbReference type="ARBA" id="ARBA00022448"/>
    </source>
</evidence>
<keyword evidence="9 12" id="KW-0201">Cytochrome c-type biogenesis</keyword>
<evidence type="ECO:0000256" key="8">
    <source>
        <dbReference type="ARBA" id="ARBA00022692"/>
    </source>
</evidence>
<feature type="transmembrane region" description="Helical" evidence="13">
    <location>
        <begin position="128"/>
        <end position="151"/>
    </location>
</feature>
<keyword evidence="8 13" id="KW-0812">Transmembrane</keyword>
<comment type="subcellular location">
    <subcellularLocation>
        <location evidence="2">Cell inner membrane</location>
        <topology evidence="2">Multi-pass membrane protein</topology>
    </subcellularLocation>
</comment>
<sequence>MLSLLIRRELRASLRSPHTLLQPVLFFTLTICLFPLASGADNEALARIAPAALWIALLLAALLASEQLFAEDYADGTLSQDRIHLHELWQLLAAKLAAAWLRFTLPLLAVLPLLALMLHIPATKLPAMAALLALGSLPLLLVGTLGAVLTLAQSHGTFLRFLIVVPLYIPVLIIGVTASHDSLLGLAINGHYALLGAFNLFALITIIPFGTLAIRAQGLP</sequence>
<evidence type="ECO:0000256" key="9">
    <source>
        <dbReference type="ARBA" id="ARBA00022748"/>
    </source>
</evidence>
<dbReference type="GO" id="GO:0017004">
    <property type="term" value="P:cytochrome complex assembly"/>
    <property type="evidence" value="ECO:0007669"/>
    <property type="project" value="UniProtKB-KW"/>
</dbReference>
<evidence type="ECO:0000256" key="7">
    <source>
        <dbReference type="ARBA" id="ARBA00022519"/>
    </source>
</evidence>
<feature type="transmembrane region" description="Helical" evidence="13">
    <location>
        <begin position="158"/>
        <end position="180"/>
    </location>
</feature>
<keyword evidence="7 12" id="KW-0997">Cell inner membrane</keyword>
<evidence type="ECO:0000256" key="4">
    <source>
        <dbReference type="ARBA" id="ARBA00016452"/>
    </source>
</evidence>
<feature type="transmembrane region" description="Helical" evidence="13">
    <location>
        <begin position="20"/>
        <end position="38"/>
    </location>
</feature>
<name>A0A1C3H613_9GAMM</name>
<evidence type="ECO:0000256" key="1">
    <source>
        <dbReference type="ARBA" id="ARBA00002442"/>
    </source>
</evidence>
<dbReference type="Proteomes" id="UP000190837">
    <property type="component" value="Unassembled WGS sequence"/>
</dbReference>
<evidence type="ECO:0000313" key="15">
    <source>
        <dbReference type="Proteomes" id="UP000190837"/>
    </source>
</evidence>
<evidence type="ECO:0000256" key="13">
    <source>
        <dbReference type="SAM" id="Phobius"/>
    </source>
</evidence>
<dbReference type="EMBL" id="FKLO01000067">
    <property type="protein sequence ID" value="SAM69004.1"/>
    <property type="molecule type" value="Genomic_DNA"/>
</dbReference>
<dbReference type="PRINTS" id="PR01414">
    <property type="entry name" value="CCMBBIOGNSIS"/>
</dbReference>
<keyword evidence="11 12" id="KW-0472">Membrane</keyword>
<gene>
    <name evidence="14" type="ORF">CHUV0807_1997</name>
</gene>
<evidence type="ECO:0000256" key="2">
    <source>
        <dbReference type="ARBA" id="ARBA00004429"/>
    </source>
</evidence>
<dbReference type="RefSeq" id="WP_048715722.1">
    <property type="nucleotide sequence ID" value="NZ_CP171111.1"/>
</dbReference>
<evidence type="ECO:0000256" key="3">
    <source>
        <dbReference type="ARBA" id="ARBA00010544"/>
    </source>
</evidence>
<dbReference type="AlphaFoldDB" id="A0A1C3H613"/>
<dbReference type="GO" id="GO:0015232">
    <property type="term" value="F:heme transmembrane transporter activity"/>
    <property type="evidence" value="ECO:0007669"/>
    <property type="project" value="InterPro"/>
</dbReference>
<proteinExistence type="inferred from homology"/>
<dbReference type="PANTHER" id="PTHR30070:SF1">
    <property type="entry name" value="CYTOCHROME C BIOGENESIS B-RELATED"/>
    <property type="match status" value="1"/>
</dbReference>